<feature type="domain" description="A-factor biosynthesis hotdog" evidence="1">
    <location>
        <begin position="31"/>
        <end position="163"/>
    </location>
</feature>
<sequence>MTTAPLAPVEAPSHPAEAVPLSWATTLDRGLVHRDAVGEVFVTDLRGDEDGHYTAAAQLPRSHAYYGDHLLRPGTHDPVLLLEAARQATLAGAHLFHGIPTDHKFILTFLRIHLIRPQLLTIGDSPLDLVLKVTVTDRRVREGRVTGLDHRVDLTVDGTVIGWAGVGLRFRDPAGYREMRLRNRDGAALPSTAVLPPQTGGTGGPGLPAAPDLVGRADPRNVVLLDPRLAAGGATAVLRIPAGNPSMFDHPQDHLPGMVLAEAARQLALFTALDTRGLSAAKTFPVDLAVTFARFGELEPRTVLTATLGDEKPLGAEAGEHAYYTQGGPLDLDEAEPGAAVTQLPVVVDARQNGESIARFVLSLARIRG</sequence>
<dbReference type="Proteomes" id="UP001499987">
    <property type="component" value="Unassembled WGS sequence"/>
</dbReference>
<feature type="domain" description="A-factor biosynthesis hotdog" evidence="1">
    <location>
        <begin position="213"/>
        <end position="306"/>
    </location>
</feature>
<evidence type="ECO:0000313" key="2">
    <source>
        <dbReference type="EMBL" id="GAA1105505.1"/>
    </source>
</evidence>
<dbReference type="RefSeq" id="WP_344626337.1">
    <property type="nucleotide sequence ID" value="NZ_BAAALD010000064.1"/>
</dbReference>
<accession>A0ABN1TW21</accession>
<dbReference type="InterPro" id="IPR005509">
    <property type="entry name" value="AfsA_hotdog_dom"/>
</dbReference>
<dbReference type="NCBIfam" id="NF041195">
    <property type="entry name" value="ScbA_BarX_GamBu"/>
    <property type="match status" value="1"/>
</dbReference>
<evidence type="ECO:0000313" key="3">
    <source>
        <dbReference type="Proteomes" id="UP001499987"/>
    </source>
</evidence>
<dbReference type="InterPro" id="IPR047757">
    <property type="entry name" value="AfsA-like"/>
</dbReference>
<reference evidence="2 3" key="1">
    <citation type="journal article" date="2019" name="Int. J. Syst. Evol. Microbiol.">
        <title>The Global Catalogue of Microorganisms (GCM) 10K type strain sequencing project: providing services to taxonomists for standard genome sequencing and annotation.</title>
        <authorList>
            <consortium name="The Broad Institute Genomics Platform"/>
            <consortium name="The Broad Institute Genome Sequencing Center for Infectious Disease"/>
            <person name="Wu L."/>
            <person name="Ma J."/>
        </authorList>
    </citation>
    <scope>NUCLEOTIDE SEQUENCE [LARGE SCALE GENOMIC DNA]</scope>
    <source>
        <strain evidence="2 3">JCM 13002</strain>
    </source>
</reference>
<evidence type="ECO:0000259" key="1">
    <source>
        <dbReference type="Pfam" id="PF03756"/>
    </source>
</evidence>
<gene>
    <name evidence="2" type="ORF">GCM10009663_54550</name>
</gene>
<proteinExistence type="predicted"/>
<dbReference type="Pfam" id="PF03756">
    <property type="entry name" value="AfsA"/>
    <property type="match status" value="2"/>
</dbReference>
<keyword evidence="3" id="KW-1185">Reference proteome</keyword>
<dbReference type="EMBL" id="BAAALD010000064">
    <property type="protein sequence ID" value="GAA1105505.1"/>
    <property type="molecule type" value="Genomic_DNA"/>
</dbReference>
<organism evidence="2 3">
    <name type="scientific">Kitasatospora arboriphila</name>
    <dbReference type="NCBI Taxonomy" id="258052"/>
    <lineage>
        <taxon>Bacteria</taxon>
        <taxon>Bacillati</taxon>
        <taxon>Actinomycetota</taxon>
        <taxon>Actinomycetes</taxon>
        <taxon>Kitasatosporales</taxon>
        <taxon>Streptomycetaceae</taxon>
        <taxon>Kitasatospora</taxon>
    </lineage>
</organism>
<protein>
    <submittedName>
        <fullName evidence="2">ScbA/BarX family gamma-butyrolactone biosynthesis protein</fullName>
    </submittedName>
</protein>
<comment type="caution">
    <text evidence="2">The sequence shown here is derived from an EMBL/GenBank/DDBJ whole genome shotgun (WGS) entry which is preliminary data.</text>
</comment>
<name>A0ABN1TW21_9ACTN</name>